<dbReference type="AlphaFoldDB" id="A0A602MPF6"/>
<gene>
    <name evidence="1" type="ORF">A9W71_15120</name>
</gene>
<dbReference type="EMBL" id="AAKNPZ010000014">
    <property type="protein sequence ID" value="ECT7282202.1"/>
    <property type="molecule type" value="Genomic_DNA"/>
</dbReference>
<proteinExistence type="predicted"/>
<feature type="non-terminal residue" evidence="1">
    <location>
        <position position="41"/>
    </location>
</feature>
<protein>
    <submittedName>
        <fullName evidence="1">Outer membrane permeability protein SanA</fullName>
    </submittedName>
</protein>
<comment type="caution">
    <text evidence="1">The sequence shown here is derived from an EMBL/GenBank/DDBJ whole genome shotgun (WGS) entry which is preliminary data.</text>
</comment>
<organism evidence="1">
    <name type="scientific">Salmonella enterica subsp. enterica serovar Gaminara</name>
    <dbReference type="NCBI Taxonomy" id="913070"/>
    <lineage>
        <taxon>Bacteria</taxon>
        <taxon>Pseudomonadati</taxon>
        <taxon>Pseudomonadota</taxon>
        <taxon>Gammaproteobacteria</taxon>
        <taxon>Enterobacterales</taxon>
        <taxon>Enterobacteriaceae</taxon>
        <taxon>Salmonella</taxon>
    </lineage>
</organism>
<sequence length="41" mass="4874">MLKRVFYSLLVLVGLLLLTVLGLDRWMSWKTAPYIYDELQD</sequence>
<name>A0A602MPF6_SALET</name>
<accession>A0A602MPF6</accession>
<reference evidence="1" key="1">
    <citation type="submission" date="2018-07" db="EMBL/GenBank/DDBJ databases">
        <authorList>
            <consortium name="NARMS: The National Antimicrobial Resistance Monitoring System"/>
        </authorList>
    </citation>
    <scope>NUCLEOTIDE SEQUENCE</scope>
    <source>
        <strain evidence="1">CVM N42501</strain>
    </source>
</reference>
<evidence type="ECO:0000313" key="1">
    <source>
        <dbReference type="EMBL" id="ECT7282202.1"/>
    </source>
</evidence>